<dbReference type="Proteomes" id="UP000029096">
    <property type="component" value="Unassembled WGS sequence"/>
</dbReference>
<gene>
    <name evidence="5" type="ORF">BBOH_0369</name>
</gene>
<evidence type="ECO:0000256" key="1">
    <source>
        <dbReference type="ARBA" id="ARBA00022729"/>
    </source>
</evidence>
<evidence type="ECO:0000313" key="6">
    <source>
        <dbReference type="Proteomes" id="UP000029096"/>
    </source>
</evidence>
<dbReference type="InterPro" id="IPR039424">
    <property type="entry name" value="SBP_5"/>
</dbReference>
<dbReference type="PANTHER" id="PTHR30290">
    <property type="entry name" value="PERIPLASMIC BINDING COMPONENT OF ABC TRANSPORTER"/>
    <property type="match status" value="1"/>
</dbReference>
<proteinExistence type="predicted"/>
<dbReference type="Gene3D" id="3.40.190.10">
    <property type="entry name" value="Periplasmic binding protein-like II"/>
    <property type="match status" value="1"/>
</dbReference>
<evidence type="ECO:0000259" key="4">
    <source>
        <dbReference type="Pfam" id="PF00496"/>
    </source>
</evidence>
<dbReference type="GO" id="GO:0015833">
    <property type="term" value="P:peptide transport"/>
    <property type="evidence" value="ECO:0007669"/>
    <property type="project" value="TreeGrafter"/>
</dbReference>
<keyword evidence="3" id="KW-0812">Transmembrane</keyword>
<accession>A0A086ZK45</accession>
<dbReference type="SUPFAM" id="SSF53850">
    <property type="entry name" value="Periplasmic binding protein-like II"/>
    <property type="match status" value="1"/>
</dbReference>
<dbReference type="eggNOG" id="COG0747">
    <property type="taxonomic scope" value="Bacteria"/>
</dbReference>
<name>A0A086ZK45_9BIFI</name>
<dbReference type="CDD" id="cd08494">
    <property type="entry name" value="PBP2_NikA_DppA_OppA_like_6"/>
    <property type="match status" value="1"/>
</dbReference>
<comment type="caution">
    <text evidence="5">The sequence shown here is derived from an EMBL/GenBank/DDBJ whole genome shotgun (WGS) entry which is preliminary data.</text>
</comment>
<dbReference type="STRING" id="1437606.BBOH_0369"/>
<dbReference type="AlphaFoldDB" id="A0A086ZK45"/>
<dbReference type="EMBL" id="JGYP01000001">
    <property type="protein sequence ID" value="KFI46895.1"/>
    <property type="molecule type" value="Genomic_DNA"/>
</dbReference>
<keyword evidence="3" id="KW-1133">Transmembrane helix</keyword>
<evidence type="ECO:0000313" key="5">
    <source>
        <dbReference type="EMBL" id="KFI46895.1"/>
    </source>
</evidence>
<feature type="transmembrane region" description="Helical" evidence="3">
    <location>
        <begin position="118"/>
        <end position="139"/>
    </location>
</feature>
<reference evidence="5 6" key="1">
    <citation type="submission" date="2014-03" db="EMBL/GenBank/DDBJ databases">
        <title>Genomics of Bifidobacteria.</title>
        <authorList>
            <person name="Ventura M."/>
            <person name="Milani C."/>
            <person name="Lugli G.A."/>
        </authorList>
    </citation>
    <scope>NUCLEOTIDE SEQUENCE [LARGE SCALE GENOMIC DNA]</scope>
    <source>
        <strain evidence="5 6">DSM 22767</strain>
    </source>
</reference>
<feature type="domain" description="Solute-binding protein family 5" evidence="4">
    <location>
        <begin position="197"/>
        <end position="536"/>
    </location>
</feature>
<feature type="compositionally biased region" description="Low complexity" evidence="2">
    <location>
        <begin position="54"/>
        <end position="75"/>
    </location>
</feature>
<keyword evidence="6" id="KW-1185">Reference proteome</keyword>
<dbReference type="GO" id="GO:1904680">
    <property type="term" value="F:peptide transmembrane transporter activity"/>
    <property type="evidence" value="ECO:0007669"/>
    <property type="project" value="TreeGrafter"/>
</dbReference>
<evidence type="ECO:0000256" key="2">
    <source>
        <dbReference type="SAM" id="MobiDB-lite"/>
    </source>
</evidence>
<dbReference type="Pfam" id="PF00496">
    <property type="entry name" value="SBP_bac_5"/>
    <property type="match status" value="1"/>
</dbReference>
<dbReference type="InterPro" id="IPR000914">
    <property type="entry name" value="SBP_5_dom"/>
</dbReference>
<keyword evidence="1" id="KW-0732">Signal</keyword>
<feature type="region of interest" description="Disordered" evidence="2">
    <location>
        <begin position="1"/>
        <end position="110"/>
    </location>
</feature>
<keyword evidence="3" id="KW-0472">Membrane</keyword>
<sequence>MPKMTGAYNDNDATDEMAEDTTNSSVEPAPDAHDSDTVNATPGAIENGSAMVNASDASAAGSGSGAISTSGSSTDPSLNAHVKHVRGAGAVSRADSRDSIHRRGTVRSGGGVRGVRQGVIWTIFAIVVVVAMIFVITFAKQQAPKVKPAGKPADTVTIGLKLAPTNLDIRNQSGSSLDQALIGNVYEGLVARSVDNKVVPAIAKSWVRTPDGKSYIFHLNDGMSFSNGDKLDASDVVWSIDELMRNGYQGADTLLNFKSITAVDERTVRLDLTAPYADLLWVLAGRPGLVLDKDGKVDMKTQALGSGPYTVAKYVPNSSLTLKANDRYWAATKPATQTIVLRYFSDDNAAVNALKSGAIQVLAPIDQRLVSPFKKDTDHYVVASGDDTDKYVLAMNCAGEKTSDRRVRQAIRYAINHRELIASRGGADKPLGGPIPSLDPGYEDLNDVYPYNPDKARELMRQAGYTPAHPLELRLTYANIYGTELGDQLRSQLKAVGIDLKVNVVEFSTWLQDVLKNHDYDLSLVDHNESHDFASWANPKYYYNYDNRDVQLLYGQAMVSLNDKDRDDYLRRAARRVSEDAPADWLFNYRITTAMEKGVVGFPLNLNQTLLPLSLVKYTPLV</sequence>
<dbReference type="Gene3D" id="3.10.105.10">
    <property type="entry name" value="Dipeptide-binding Protein, Domain 3"/>
    <property type="match status" value="1"/>
</dbReference>
<protein>
    <submittedName>
        <fullName evidence="5">ABC transporter, substrate-binding protein</fullName>
    </submittedName>
</protein>
<evidence type="ECO:0000256" key="3">
    <source>
        <dbReference type="SAM" id="Phobius"/>
    </source>
</evidence>
<dbReference type="PANTHER" id="PTHR30290:SF38">
    <property type="entry name" value="D,D-DIPEPTIDE-BINDING PERIPLASMIC PROTEIN DDPA-RELATED"/>
    <property type="match status" value="1"/>
</dbReference>
<organism evidence="5 6">
    <name type="scientific">Bifidobacterium bohemicum DSM 22767</name>
    <dbReference type="NCBI Taxonomy" id="1437606"/>
    <lineage>
        <taxon>Bacteria</taxon>
        <taxon>Bacillati</taxon>
        <taxon>Actinomycetota</taxon>
        <taxon>Actinomycetes</taxon>
        <taxon>Bifidobacteriales</taxon>
        <taxon>Bifidobacteriaceae</taxon>
        <taxon>Bifidobacterium</taxon>
    </lineage>
</organism>